<keyword evidence="2" id="KW-0812">Transmembrane</keyword>
<accession>A0A1V4BWD9</accession>
<proteinExistence type="predicted"/>
<reference evidence="4 5" key="1">
    <citation type="submission" date="2017-02" db="EMBL/GenBank/DDBJ databases">
        <title>Genome sequence of Microcystis aeruginosa KW.</title>
        <authorList>
            <person name="Oh H.-M."/>
            <person name="Ahn C.-Y."/>
            <person name="Jeong H."/>
            <person name="Srivastava A."/>
            <person name="Lee H.-G."/>
            <person name="Kang S.-R."/>
        </authorList>
    </citation>
    <scope>NUCLEOTIDE SEQUENCE [LARGE SCALE GENOMIC DNA]</scope>
    <source>
        <strain evidence="4 5">KW</strain>
    </source>
</reference>
<dbReference type="Pfam" id="PF04728">
    <property type="entry name" value="LPP"/>
    <property type="match status" value="1"/>
</dbReference>
<keyword evidence="2" id="KW-1133">Transmembrane helix</keyword>
<dbReference type="SUPFAM" id="SSF58042">
    <property type="entry name" value="Outer membrane lipoprotein"/>
    <property type="match status" value="1"/>
</dbReference>
<organism evidence="4 5">
    <name type="scientific">Microcystis aeruginosa KW</name>
    <dbReference type="NCBI Taxonomy" id="1960155"/>
    <lineage>
        <taxon>Bacteria</taxon>
        <taxon>Bacillati</taxon>
        <taxon>Cyanobacteriota</taxon>
        <taxon>Cyanophyceae</taxon>
        <taxon>Oscillatoriophycideae</taxon>
        <taxon>Chroococcales</taxon>
        <taxon>Microcystaceae</taxon>
        <taxon>Microcystis</taxon>
    </lineage>
</organism>
<feature type="domain" description="Lipoprotein leucine-zipper" evidence="3">
    <location>
        <begin position="37"/>
        <end position="80"/>
    </location>
</feature>
<comment type="caution">
    <text evidence="4">The sequence shown here is derived from an EMBL/GenBank/DDBJ whole genome shotgun (WGS) entry which is preliminary data.</text>
</comment>
<keyword evidence="1" id="KW-0175">Coiled coil</keyword>
<dbReference type="InterPro" id="IPR006817">
    <property type="entry name" value="Lipoprotein_leucine-zipper_dom"/>
</dbReference>
<evidence type="ECO:0000256" key="1">
    <source>
        <dbReference type="SAM" id="Coils"/>
    </source>
</evidence>
<evidence type="ECO:0000259" key="3">
    <source>
        <dbReference type="Pfam" id="PF04728"/>
    </source>
</evidence>
<keyword evidence="2" id="KW-0472">Membrane</keyword>
<evidence type="ECO:0000313" key="5">
    <source>
        <dbReference type="Proteomes" id="UP000189835"/>
    </source>
</evidence>
<feature type="transmembrane region" description="Helical" evidence="2">
    <location>
        <begin position="86"/>
        <end position="104"/>
    </location>
</feature>
<dbReference type="Proteomes" id="UP000189835">
    <property type="component" value="Unassembled WGS sequence"/>
</dbReference>
<dbReference type="AlphaFoldDB" id="A0A1V4BWD9"/>
<evidence type="ECO:0000256" key="2">
    <source>
        <dbReference type="SAM" id="Phobius"/>
    </source>
</evidence>
<sequence length="111" mass="12475">MATFTENDLKELKDFIVGQFKEVNDKIDKSSEQLNGKIDRLSEQLNSKIDKLSEEVNNLRVDIANIKGELTGVNKRLDNLEFTNRTIFVAIVAALMAGLVKLFLPNLPTNP</sequence>
<protein>
    <recommendedName>
        <fullName evidence="3">Lipoprotein leucine-zipper domain-containing protein</fullName>
    </recommendedName>
</protein>
<evidence type="ECO:0000313" key="4">
    <source>
        <dbReference type="EMBL" id="OPF18953.1"/>
    </source>
</evidence>
<gene>
    <name evidence="4" type="ORF">B1L04_05900</name>
</gene>
<dbReference type="EMBL" id="MVGR01000003">
    <property type="protein sequence ID" value="OPF18953.1"/>
    <property type="molecule type" value="Genomic_DNA"/>
</dbReference>
<dbReference type="Gene3D" id="1.20.5.190">
    <property type="match status" value="1"/>
</dbReference>
<feature type="coiled-coil region" evidence="1">
    <location>
        <begin position="24"/>
        <end position="69"/>
    </location>
</feature>
<name>A0A1V4BWD9_MICAE</name>
<dbReference type="RefSeq" id="WP_002767007.1">
    <property type="nucleotide sequence ID" value="NZ_MVGR01000003.1"/>
</dbReference>